<proteinExistence type="predicted"/>
<name>A0AAV4UDK5_CAEEX</name>
<comment type="caution">
    <text evidence="2">The sequence shown here is derived from an EMBL/GenBank/DDBJ whole genome shotgun (WGS) entry which is preliminary data.</text>
</comment>
<dbReference type="AlphaFoldDB" id="A0AAV4UDK5"/>
<evidence type="ECO:0000313" key="2">
    <source>
        <dbReference type="EMBL" id="GIY55900.1"/>
    </source>
</evidence>
<keyword evidence="3" id="KW-1185">Reference proteome</keyword>
<feature type="region of interest" description="Disordered" evidence="1">
    <location>
        <begin position="1"/>
        <end position="31"/>
    </location>
</feature>
<gene>
    <name evidence="2" type="ORF">CEXT_459851</name>
</gene>
<accession>A0AAV4UDK5</accession>
<dbReference type="EMBL" id="BPLR01012695">
    <property type="protein sequence ID" value="GIY55900.1"/>
    <property type="molecule type" value="Genomic_DNA"/>
</dbReference>
<sequence>MVTNPINDPPHQISGTSNNKGRGSSLVTPGRAIPQFPLLRSRSGGRQLKIPENKSSFLPDQCAVAQNHVTSLRKFPQRLVTNSISDPPHQISGDIEQQGGVSSPRYTWESHSGISVVTLQERRTSAEDSGKQILFPSRINALWVEDDFPFPIPLLEKPPNSRKNVRRLHGTLVANPCLLGRLDKTGTLI</sequence>
<dbReference type="Proteomes" id="UP001054945">
    <property type="component" value="Unassembled WGS sequence"/>
</dbReference>
<reference evidence="2 3" key="1">
    <citation type="submission" date="2021-06" db="EMBL/GenBank/DDBJ databases">
        <title>Caerostris extrusa draft genome.</title>
        <authorList>
            <person name="Kono N."/>
            <person name="Arakawa K."/>
        </authorList>
    </citation>
    <scope>NUCLEOTIDE SEQUENCE [LARGE SCALE GENOMIC DNA]</scope>
</reference>
<evidence type="ECO:0000313" key="3">
    <source>
        <dbReference type="Proteomes" id="UP001054945"/>
    </source>
</evidence>
<organism evidence="2 3">
    <name type="scientific">Caerostris extrusa</name>
    <name type="common">Bark spider</name>
    <name type="synonym">Caerostris bankana</name>
    <dbReference type="NCBI Taxonomy" id="172846"/>
    <lineage>
        <taxon>Eukaryota</taxon>
        <taxon>Metazoa</taxon>
        <taxon>Ecdysozoa</taxon>
        <taxon>Arthropoda</taxon>
        <taxon>Chelicerata</taxon>
        <taxon>Arachnida</taxon>
        <taxon>Araneae</taxon>
        <taxon>Araneomorphae</taxon>
        <taxon>Entelegynae</taxon>
        <taxon>Araneoidea</taxon>
        <taxon>Araneidae</taxon>
        <taxon>Caerostris</taxon>
    </lineage>
</organism>
<feature type="region of interest" description="Disordered" evidence="1">
    <location>
        <begin position="84"/>
        <end position="103"/>
    </location>
</feature>
<feature type="compositionally biased region" description="Polar residues" evidence="1">
    <location>
        <begin position="13"/>
        <end position="27"/>
    </location>
</feature>
<evidence type="ECO:0000256" key="1">
    <source>
        <dbReference type="SAM" id="MobiDB-lite"/>
    </source>
</evidence>
<protein>
    <submittedName>
        <fullName evidence="2">Uncharacterized protein</fullName>
    </submittedName>
</protein>